<dbReference type="PANTHER" id="PTHR23282:SF142">
    <property type="entry name" value="MAM DOMAIN-CONTAINING PROTEIN"/>
    <property type="match status" value="1"/>
</dbReference>
<gene>
    <name evidence="3" type="ORF">P5673_008030</name>
</gene>
<dbReference type="PANTHER" id="PTHR23282">
    <property type="entry name" value="APICAL ENDOSOMAL GLYCOPROTEIN PRECURSOR"/>
    <property type="match status" value="1"/>
</dbReference>
<evidence type="ECO:0000259" key="2">
    <source>
        <dbReference type="PROSITE" id="PS50060"/>
    </source>
</evidence>
<dbReference type="SUPFAM" id="SSF49899">
    <property type="entry name" value="Concanavalin A-like lectins/glucanases"/>
    <property type="match status" value="1"/>
</dbReference>
<dbReference type="Gene3D" id="3.10.100.10">
    <property type="entry name" value="Mannose-Binding Protein A, subunit A"/>
    <property type="match status" value="2"/>
</dbReference>
<keyword evidence="4" id="KW-1185">Reference proteome</keyword>
<dbReference type="AlphaFoldDB" id="A0AAD9VBL9"/>
<sequence>MTGPQTSDASGNKNGKFAYMEASQRKQGDNVRLLSPKIQGENCLSLMYHMYGGSLGSLIIYLNTSSNETVEWIKSGNHPDQWFEAAVFFNTSVEYQRNQLTDLAHHEFFYIQLNGWSIQPALQRSWIVLEGVRGSDFASDIAIDNITEELDAVGDGWYHISSEKHKLGKTRPLRKRKKLQVTDDRAATLLHIEEMPDPLLTLTMHAFIKEDSADFKIDRVPAHSNWIHQFSLQVVQTWNSSSDVMYFVYPGDKTNCAKSVTRQLFLADFNCFPLDFFFASAINRSDYGKVLLFKQAQKLSYGIGLDDYPNCRGQTIEDYFYANLSLPKISFCPSGWHALGESCFQLNTNPLKSWADGQRECRMRGGRLAVFEKSLTTRDLTKFLEDYMEYSGQFYSGAHSVRTRQFSTIEYKLFNRTSSLWGPGEPSGDGSCGNMLLGQKGWRVNDESCYTNIGFVCQKKKNTSVSECEISWFNVGGLCFRVYVGNISATWDEARYFCKKRGGDLAVVDSELKRKAIDIHLHNVSLVYHHVVMNKAHIGLRRLVMWQWPGGSNISSSYWHRGEHDDLKVGNSALVMRRSSAWKLAKEKHSDHGFLCQTNKRKNLL</sequence>
<dbReference type="SMART" id="SM00034">
    <property type="entry name" value="CLECT"/>
    <property type="match status" value="2"/>
</dbReference>
<feature type="domain" description="MAM" evidence="2">
    <location>
        <begin position="1"/>
        <end position="147"/>
    </location>
</feature>
<evidence type="ECO:0000313" key="3">
    <source>
        <dbReference type="EMBL" id="KAK2568097.1"/>
    </source>
</evidence>
<dbReference type="Pfam" id="PF00629">
    <property type="entry name" value="MAM"/>
    <property type="match status" value="1"/>
</dbReference>
<dbReference type="InterPro" id="IPR000998">
    <property type="entry name" value="MAM_dom"/>
</dbReference>
<comment type="caution">
    <text evidence="3">The sequence shown here is derived from an EMBL/GenBank/DDBJ whole genome shotgun (WGS) entry which is preliminary data.</text>
</comment>
<evidence type="ECO:0000313" key="4">
    <source>
        <dbReference type="Proteomes" id="UP001249851"/>
    </source>
</evidence>
<dbReference type="InterPro" id="IPR001304">
    <property type="entry name" value="C-type_lectin-like"/>
</dbReference>
<dbReference type="SUPFAM" id="SSF56436">
    <property type="entry name" value="C-type lectin-like"/>
    <property type="match status" value="2"/>
</dbReference>
<dbReference type="Gene3D" id="2.60.120.200">
    <property type="match status" value="1"/>
</dbReference>
<feature type="domain" description="C-type lectin" evidence="1">
    <location>
        <begin position="475"/>
        <end position="583"/>
    </location>
</feature>
<dbReference type="Proteomes" id="UP001249851">
    <property type="component" value="Unassembled WGS sequence"/>
</dbReference>
<proteinExistence type="predicted"/>
<dbReference type="CDD" id="cd06263">
    <property type="entry name" value="MAM"/>
    <property type="match status" value="1"/>
</dbReference>
<dbReference type="EMBL" id="JARQWQ010000013">
    <property type="protein sequence ID" value="KAK2568097.1"/>
    <property type="molecule type" value="Genomic_DNA"/>
</dbReference>
<dbReference type="InterPro" id="IPR013320">
    <property type="entry name" value="ConA-like_dom_sf"/>
</dbReference>
<dbReference type="InterPro" id="IPR016186">
    <property type="entry name" value="C-type_lectin-like/link_sf"/>
</dbReference>
<feature type="domain" description="C-type lectin" evidence="1">
    <location>
        <begin position="339"/>
        <end position="458"/>
    </location>
</feature>
<dbReference type="GO" id="GO:0016020">
    <property type="term" value="C:membrane"/>
    <property type="evidence" value="ECO:0007669"/>
    <property type="project" value="InterPro"/>
</dbReference>
<reference evidence="3" key="1">
    <citation type="journal article" date="2023" name="G3 (Bethesda)">
        <title>Whole genome assembly and annotation of the endangered Caribbean coral Acropora cervicornis.</title>
        <authorList>
            <person name="Selwyn J.D."/>
            <person name="Vollmer S.V."/>
        </authorList>
    </citation>
    <scope>NUCLEOTIDE SEQUENCE</scope>
    <source>
        <strain evidence="3">K2</strain>
    </source>
</reference>
<dbReference type="PROSITE" id="PS50060">
    <property type="entry name" value="MAM_2"/>
    <property type="match status" value="1"/>
</dbReference>
<evidence type="ECO:0000259" key="1">
    <source>
        <dbReference type="PROSITE" id="PS50041"/>
    </source>
</evidence>
<dbReference type="PROSITE" id="PS50041">
    <property type="entry name" value="C_TYPE_LECTIN_2"/>
    <property type="match status" value="2"/>
</dbReference>
<protein>
    <submittedName>
        <fullName evidence="3">MAM and LDL-receptor class A domain-containing protein 2</fullName>
    </submittedName>
</protein>
<organism evidence="3 4">
    <name type="scientific">Acropora cervicornis</name>
    <name type="common">Staghorn coral</name>
    <dbReference type="NCBI Taxonomy" id="6130"/>
    <lineage>
        <taxon>Eukaryota</taxon>
        <taxon>Metazoa</taxon>
        <taxon>Cnidaria</taxon>
        <taxon>Anthozoa</taxon>
        <taxon>Hexacorallia</taxon>
        <taxon>Scleractinia</taxon>
        <taxon>Astrocoeniina</taxon>
        <taxon>Acroporidae</taxon>
        <taxon>Acropora</taxon>
    </lineage>
</organism>
<reference evidence="3" key="2">
    <citation type="journal article" date="2023" name="Science">
        <title>Genomic signatures of disease resistance in endangered staghorn corals.</title>
        <authorList>
            <person name="Vollmer S.V."/>
            <person name="Selwyn J.D."/>
            <person name="Despard B.A."/>
            <person name="Roesel C.L."/>
        </authorList>
    </citation>
    <scope>NUCLEOTIDE SEQUENCE</scope>
    <source>
        <strain evidence="3">K2</strain>
    </source>
</reference>
<dbReference type="InterPro" id="IPR016187">
    <property type="entry name" value="CTDL_fold"/>
</dbReference>
<dbReference type="Pfam" id="PF00059">
    <property type="entry name" value="Lectin_C"/>
    <property type="match status" value="2"/>
</dbReference>
<dbReference type="InterPro" id="IPR051560">
    <property type="entry name" value="MAM_domain-containing"/>
</dbReference>
<accession>A0AAD9VBL9</accession>
<name>A0AAD9VBL9_ACRCE</name>